<feature type="domain" description="CCHC-type" evidence="4">
    <location>
        <begin position="188"/>
        <end position="202"/>
    </location>
</feature>
<dbReference type="STRING" id="69332.A0A388K9B6"/>
<feature type="coiled-coil region" evidence="2">
    <location>
        <begin position="78"/>
        <end position="128"/>
    </location>
</feature>
<dbReference type="InterPro" id="IPR036875">
    <property type="entry name" value="Znf_CCHC_sf"/>
</dbReference>
<name>A0A388K9B6_CHABU</name>
<evidence type="ECO:0000256" key="1">
    <source>
        <dbReference type="PROSITE-ProRule" id="PRU00047"/>
    </source>
</evidence>
<dbReference type="OMA" id="VESHDSY"/>
<evidence type="ECO:0000256" key="2">
    <source>
        <dbReference type="SAM" id="Coils"/>
    </source>
</evidence>
<dbReference type="Gene3D" id="4.10.60.10">
    <property type="entry name" value="Zinc finger, CCHC-type"/>
    <property type="match status" value="2"/>
</dbReference>
<proteinExistence type="predicted"/>
<dbReference type="AlphaFoldDB" id="A0A388K9B6"/>
<keyword evidence="2" id="KW-0175">Coiled coil</keyword>
<feature type="compositionally biased region" description="Gly residues" evidence="3">
    <location>
        <begin position="324"/>
        <end position="341"/>
    </location>
</feature>
<feature type="domain" description="CCHC-type" evidence="4">
    <location>
        <begin position="222"/>
        <end position="237"/>
    </location>
</feature>
<protein>
    <recommendedName>
        <fullName evidence="4">CCHC-type domain-containing protein</fullName>
    </recommendedName>
</protein>
<dbReference type="SMART" id="SM00343">
    <property type="entry name" value="ZnF_C2HC"/>
    <property type="match status" value="2"/>
</dbReference>
<keyword evidence="1" id="KW-0863">Zinc-finger</keyword>
<dbReference type="GO" id="GO:0008270">
    <property type="term" value="F:zinc ion binding"/>
    <property type="evidence" value="ECO:0007669"/>
    <property type="project" value="UniProtKB-KW"/>
</dbReference>
<evidence type="ECO:0000259" key="4">
    <source>
        <dbReference type="PROSITE" id="PS50158"/>
    </source>
</evidence>
<dbReference type="GO" id="GO:0003743">
    <property type="term" value="F:translation initiation factor activity"/>
    <property type="evidence" value="ECO:0007669"/>
    <property type="project" value="InterPro"/>
</dbReference>
<accession>A0A388K9B6</accession>
<dbReference type="Pfam" id="PF06273">
    <property type="entry name" value="eIF-4B"/>
    <property type="match status" value="1"/>
</dbReference>
<feature type="compositionally biased region" description="Polar residues" evidence="3">
    <location>
        <begin position="173"/>
        <end position="188"/>
    </location>
</feature>
<feature type="compositionally biased region" description="Gly residues" evidence="3">
    <location>
        <begin position="241"/>
        <end position="268"/>
    </location>
</feature>
<dbReference type="OrthoDB" id="422005at2759"/>
<feature type="compositionally biased region" description="Low complexity" evidence="3">
    <location>
        <begin position="309"/>
        <end position="323"/>
    </location>
</feature>
<dbReference type="InterPro" id="IPR001878">
    <property type="entry name" value="Znf_CCHC"/>
</dbReference>
<evidence type="ECO:0000313" key="5">
    <source>
        <dbReference type="EMBL" id="GBG66640.1"/>
    </source>
</evidence>
<dbReference type="PROSITE" id="PS50158">
    <property type="entry name" value="ZF_CCHC"/>
    <property type="match status" value="2"/>
</dbReference>
<evidence type="ECO:0000256" key="3">
    <source>
        <dbReference type="SAM" id="MobiDB-lite"/>
    </source>
</evidence>
<organism evidence="5 6">
    <name type="scientific">Chara braunii</name>
    <name type="common">Braun's stonewort</name>
    <dbReference type="NCBI Taxonomy" id="69332"/>
    <lineage>
        <taxon>Eukaryota</taxon>
        <taxon>Viridiplantae</taxon>
        <taxon>Streptophyta</taxon>
        <taxon>Charophyceae</taxon>
        <taxon>Charales</taxon>
        <taxon>Characeae</taxon>
        <taxon>Chara</taxon>
    </lineage>
</organism>
<sequence>MSYRGDDDGIPTGRPKLNLHPRSQNADAVPPPSNPSKPNPFGAARPRERVIAEREGKSESELLKELAAKEWKPNIVLTDAQREERKAVEGELNFAKRELETEVDPVKIKALREEVALKEKQLEDLLASFEKLAVTQAVSGGARRPSERRREGESQERAEGYSSFKDRDDRQSYGDTWSGSRGRASSQCYRCGETGHFSRDCPVAPPPGGRSRMGAGRPGGQCYNCGEEGHFSRECPQPANYGGGRSGGSYGGSFGGGYERSGSGGYDRGGYDRGATYSSGGGAASYPYSDAGGYGTSNGGYGRDEYGSRDYSYGGRGSTDYSSGRGGGSDYPGFGGRGGDSGGRDYGGRGGDYGRSY</sequence>
<dbReference type="SUPFAM" id="SSF57756">
    <property type="entry name" value="Retrovirus zinc finger-like domains"/>
    <property type="match status" value="1"/>
</dbReference>
<feature type="compositionally biased region" description="Basic and acidic residues" evidence="3">
    <location>
        <begin position="144"/>
        <end position="172"/>
    </location>
</feature>
<dbReference type="GO" id="GO:0003676">
    <property type="term" value="F:nucleic acid binding"/>
    <property type="evidence" value="ECO:0007669"/>
    <property type="project" value="InterPro"/>
</dbReference>
<reference evidence="5 6" key="1">
    <citation type="journal article" date="2018" name="Cell">
        <title>The Chara Genome: Secondary Complexity and Implications for Plant Terrestrialization.</title>
        <authorList>
            <person name="Nishiyama T."/>
            <person name="Sakayama H."/>
            <person name="Vries J.D."/>
            <person name="Buschmann H."/>
            <person name="Saint-Marcoux D."/>
            <person name="Ullrich K.K."/>
            <person name="Haas F.B."/>
            <person name="Vanderstraeten L."/>
            <person name="Becker D."/>
            <person name="Lang D."/>
            <person name="Vosolsobe S."/>
            <person name="Rombauts S."/>
            <person name="Wilhelmsson P.K.I."/>
            <person name="Janitza P."/>
            <person name="Kern R."/>
            <person name="Heyl A."/>
            <person name="Rumpler F."/>
            <person name="Villalobos L.I.A.C."/>
            <person name="Clay J.M."/>
            <person name="Skokan R."/>
            <person name="Toyoda A."/>
            <person name="Suzuki Y."/>
            <person name="Kagoshima H."/>
            <person name="Schijlen E."/>
            <person name="Tajeshwar N."/>
            <person name="Catarino B."/>
            <person name="Hetherington A.J."/>
            <person name="Saltykova A."/>
            <person name="Bonnot C."/>
            <person name="Breuninger H."/>
            <person name="Symeonidi A."/>
            <person name="Radhakrishnan G.V."/>
            <person name="Van Nieuwerburgh F."/>
            <person name="Deforce D."/>
            <person name="Chang C."/>
            <person name="Karol K.G."/>
            <person name="Hedrich R."/>
            <person name="Ulvskov P."/>
            <person name="Glockner G."/>
            <person name="Delwiche C.F."/>
            <person name="Petrasek J."/>
            <person name="Van de Peer Y."/>
            <person name="Friml J."/>
            <person name="Beilby M."/>
            <person name="Dolan L."/>
            <person name="Kohara Y."/>
            <person name="Sugano S."/>
            <person name="Fujiyama A."/>
            <person name="Delaux P.-M."/>
            <person name="Quint M."/>
            <person name="TheiBen G."/>
            <person name="Hagemann M."/>
            <person name="Harholt J."/>
            <person name="Dunand C."/>
            <person name="Zachgo S."/>
            <person name="Langdale J."/>
            <person name="Maumus F."/>
            <person name="Straeten D.V.D."/>
            <person name="Gould S.B."/>
            <person name="Rensing S.A."/>
        </authorList>
    </citation>
    <scope>NUCLEOTIDE SEQUENCE [LARGE SCALE GENOMIC DNA]</scope>
    <source>
        <strain evidence="5 6">S276</strain>
    </source>
</reference>
<feature type="compositionally biased region" description="Basic and acidic residues" evidence="3">
    <location>
        <begin position="45"/>
        <end position="59"/>
    </location>
</feature>
<keyword evidence="1" id="KW-0862">Zinc</keyword>
<feature type="compositionally biased region" description="Gly residues" evidence="3">
    <location>
        <begin position="348"/>
        <end position="357"/>
    </location>
</feature>
<dbReference type="Pfam" id="PF00098">
    <property type="entry name" value="zf-CCHC"/>
    <property type="match status" value="2"/>
</dbReference>
<feature type="region of interest" description="Disordered" evidence="3">
    <location>
        <begin position="136"/>
        <end position="219"/>
    </location>
</feature>
<dbReference type="Proteomes" id="UP000265515">
    <property type="component" value="Unassembled WGS sequence"/>
</dbReference>
<feature type="compositionally biased region" description="Gly residues" evidence="3">
    <location>
        <begin position="292"/>
        <end position="301"/>
    </location>
</feature>
<dbReference type="PANTHER" id="PTHR23002">
    <property type="entry name" value="ZINC FINGER CCHC DOMAIN CONTAINING PROTEIN"/>
    <property type="match status" value="1"/>
</dbReference>
<keyword evidence="1" id="KW-0479">Metal-binding</keyword>
<feature type="region of interest" description="Disordered" evidence="3">
    <location>
        <begin position="234"/>
        <end position="357"/>
    </location>
</feature>
<comment type="caution">
    <text evidence="5">The sequence shown here is derived from an EMBL/GenBank/DDBJ whole genome shotgun (WGS) entry which is preliminary data.</text>
</comment>
<dbReference type="Gramene" id="GBG66640">
    <property type="protein sequence ID" value="GBG66640"/>
    <property type="gene ID" value="CBR_g66777"/>
</dbReference>
<keyword evidence="6" id="KW-1185">Reference proteome</keyword>
<dbReference type="EMBL" id="BFEA01000077">
    <property type="protein sequence ID" value="GBG66640.1"/>
    <property type="molecule type" value="Genomic_DNA"/>
</dbReference>
<feature type="region of interest" description="Disordered" evidence="3">
    <location>
        <begin position="1"/>
        <end position="59"/>
    </location>
</feature>
<feature type="compositionally biased region" description="Pro residues" evidence="3">
    <location>
        <begin position="29"/>
        <end position="38"/>
    </location>
</feature>
<dbReference type="InterPro" id="IPR010433">
    <property type="entry name" value="EIF-4B_pln"/>
</dbReference>
<evidence type="ECO:0000313" key="6">
    <source>
        <dbReference type="Proteomes" id="UP000265515"/>
    </source>
</evidence>
<feature type="compositionally biased region" description="Low complexity" evidence="3">
    <location>
        <begin position="273"/>
        <end position="291"/>
    </location>
</feature>
<dbReference type="InterPro" id="IPR051714">
    <property type="entry name" value="Znf_CCHC_NABP"/>
</dbReference>
<gene>
    <name evidence="5" type="ORF">CBR_g66777</name>
</gene>